<organism evidence="3 4">
    <name type="scientific">Streptococcus parasanguinis F0449</name>
    <dbReference type="NCBI Taxonomy" id="1095733"/>
    <lineage>
        <taxon>Bacteria</taxon>
        <taxon>Bacillati</taxon>
        <taxon>Bacillota</taxon>
        <taxon>Bacilli</taxon>
        <taxon>Lactobacillales</taxon>
        <taxon>Streptococcaceae</taxon>
        <taxon>Streptococcus</taxon>
    </lineage>
</organism>
<dbReference type="InterPro" id="IPR050270">
    <property type="entry name" value="DegV_domain_contain"/>
</dbReference>
<dbReference type="PROSITE" id="PS51480">
    <property type="entry name" value="DHAL"/>
    <property type="match status" value="1"/>
</dbReference>
<dbReference type="Gene3D" id="1.25.40.340">
    <property type="match status" value="1"/>
</dbReference>
<dbReference type="Proteomes" id="UP000003357">
    <property type="component" value="Unassembled WGS sequence"/>
</dbReference>
<evidence type="ECO:0000256" key="1">
    <source>
        <dbReference type="SAM" id="Coils"/>
    </source>
</evidence>
<dbReference type="PANTHER" id="PTHR33434">
    <property type="entry name" value="DEGV DOMAIN-CONTAINING PROTEIN DR_1986-RELATED"/>
    <property type="match status" value="1"/>
</dbReference>
<proteinExistence type="predicted"/>
<dbReference type="GO" id="GO:0006071">
    <property type="term" value="P:glycerol metabolic process"/>
    <property type="evidence" value="ECO:0007669"/>
    <property type="project" value="InterPro"/>
</dbReference>
<keyword evidence="1" id="KW-0175">Coiled coil</keyword>
<dbReference type="AlphaFoldDB" id="I2NEQ9"/>
<dbReference type="InterPro" id="IPR048394">
    <property type="entry name" value="FakA-like_M"/>
</dbReference>
<name>I2NEQ9_STRPA</name>
<evidence type="ECO:0000313" key="3">
    <source>
        <dbReference type="EMBL" id="EIG24320.1"/>
    </source>
</evidence>
<dbReference type="InterPro" id="IPR004007">
    <property type="entry name" value="DhaL_dom"/>
</dbReference>
<feature type="domain" description="DhaL" evidence="2">
    <location>
        <begin position="7"/>
        <end position="199"/>
    </location>
</feature>
<dbReference type="SMART" id="SM01121">
    <property type="entry name" value="Dak1_2"/>
    <property type="match status" value="1"/>
</dbReference>
<accession>I2NEQ9</accession>
<dbReference type="InterPro" id="IPR036117">
    <property type="entry name" value="DhaL_dom_sf"/>
</dbReference>
<dbReference type="SUPFAM" id="SSF101473">
    <property type="entry name" value="DhaL-like"/>
    <property type="match status" value="1"/>
</dbReference>
<dbReference type="Pfam" id="PF21645">
    <property type="entry name" value="FakA-like_M"/>
    <property type="match status" value="1"/>
</dbReference>
<reference evidence="3 4" key="1">
    <citation type="submission" date="2012-04" db="EMBL/GenBank/DDBJ databases">
        <authorList>
            <person name="Harkins D.M."/>
            <person name="Madupu R."/>
            <person name="Durkin A.S."/>
            <person name="Torralba M."/>
            <person name="Methe B."/>
            <person name="Sutton G.G."/>
            <person name="Nelson K.E."/>
        </authorList>
    </citation>
    <scope>NUCLEOTIDE SEQUENCE [LARGE SCALE GENOMIC DNA]</scope>
    <source>
        <strain evidence="3 4">F0449</strain>
    </source>
</reference>
<dbReference type="InterPro" id="IPR019986">
    <property type="entry name" value="YloV-like"/>
</dbReference>
<gene>
    <name evidence="3" type="ORF">HMPREF9971_1953</name>
</gene>
<dbReference type="PATRIC" id="fig|1095733.3.peg.1660"/>
<dbReference type="InterPro" id="IPR033470">
    <property type="entry name" value="FakA-like_C"/>
</dbReference>
<evidence type="ECO:0000313" key="4">
    <source>
        <dbReference type="Proteomes" id="UP000003357"/>
    </source>
</evidence>
<feature type="coiled-coil region" evidence="1">
    <location>
        <begin position="310"/>
        <end position="337"/>
    </location>
</feature>
<dbReference type="SMART" id="SM01120">
    <property type="entry name" value="Dak2"/>
    <property type="match status" value="1"/>
</dbReference>
<dbReference type="PANTHER" id="PTHR33434:SF4">
    <property type="entry name" value="PHOSPHATASE PROTEIN"/>
    <property type="match status" value="1"/>
</dbReference>
<comment type="caution">
    <text evidence="3">The sequence shown here is derived from an EMBL/GenBank/DDBJ whole genome shotgun (WGS) entry which is preliminary data.</text>
</comment>
<protein>
    <submittedName>
        <fullName evidence="3">DAK2 domain fusion protein YloV</fullName>
    </submittedName>
</protein>
<dbReference type="Pfam" id="PF02734">
    <property type="entry name" value="Dak2"/>
    <property type="match status" value="1"/>
</dbReference>
<dbReference type="Pfam" id="PF13684">
    <property type="entry name" value="FakA-like_C"/>
    <property type="match status" value="1"/>
</dbReference>
<dbReference type="RefSeq" id="WP_003018436.1">
    <property type="nucleotide sequence ID" value="NZ_AJMV01000122.1"/>
</dbReference>
<dbReference type="GO" id="GO:0004371">
    <property type="term" value="F:glycerone kinase activity"/>
    <property type="evidence" value="ECO:0007669"/>
    <property type="project" value="InterPro"/>
</dbReference>
<dbReference type="EMBL" id="AJMV01000122">
    <property type="protein sequence ID" value="EIG24320.1"/>
    <property type="molecule type" value="Genomic_DNA"/>
</dbReference>
<evidence type="ECO:0000259" key="2">
    <source>
        <dbReference type="PROSITE" id="PS51480"/>
    </source>
</evidence>
<dbReference type="NCBIfam" id="TIGR03599">
    <property type="entry name" value="YloV"/>
    <property type="match status" value="1"/>
</dbReference>
<sequence>MSNITTSLFQEMVQAGATRLNKQAEYVNSLNVFPVPDGDTGTNMGMTIENGAKEVSDRTASTVGEAAGIFAKGLLMGARGNSGVITSQLFRGFSQSVKDKEELDGAALAAAFQSGVEVAYKAVMKPVEGTILTVSRGAAIGAKKKAESTNDAVEVMRAALEGAKTALAKTPDMLPVLKEVGVVDSGGQGLVFIYEGFLSALTGEFIASEEFQATPATMSEMINAEHHKSVAGHVATEDIKFGYCTEIMVALKQGPTYVKDFDYDEFRNYLNNLGDSLLVVNDDEIVKVHVHTEDPGLVMQEGLKYGSLVKVKVDNMRNQHEAQVEKEERQAKPVEEKEYAIIAVVAGDGLADIFKAQGVDYIISGGQTMNPSTEDFVKAVEELNARNIIILPNNKNILMAAQSAAEVIDQPAAVVETKTIPQGLTSLLAFDESKSIEENYERMSASLGDVVSGSVTTAVRDTTIDGLEIHENDNLGMVDGKIVVSNPDMMETLEETFAHMLDEDSEIVTIYVGEDGSEELANELAQALAEKYEDVEVEIHQGGQPVYPYLFSVE</sequence>